<sequence length="349" mass="37351">MAPQTMKQWNVVKTGSFDEGLKFSEGPVPSKLQDNQVLVRIHGASLNFRDLIIVLGKYPFPQRENVVPASDGAGVVEAVGQAVTRFKPGDKVLTLFNQGHLAGSLTPETGATGVGGTVDGTLRQYGAYDEQGLVHMPSNLNFLEGATLTCAGLTAWNALYGLSSAAIKPGDWVLTQGTGGVSVFALQFAKAAGCKVISTTSSQEKADRLKKLGADHVLNYKEDQNWGETAKKLTPGGLGVNHVVEVAGPVTMKQSLKAIKIDGVISIIGFVAGQTKDQPTFLDCLTNIATARGVLVGSRMQFEEMNRAVEAADLHPVVDSKVFKLEDIKEAYKYQFEQGHFGKVCIQID</sequence>
<evidence type="ECO:0000313" key="3">
    <source>
        <dbReference type="Proteomes" id="UP000800092"/>
    </source>
</evidence>
<organism evidence="2 3">
    <name type="scientific">Viridothelium virens</name>
    <name type="common">Speckled blister lichen</name>
    <name type="synonym">Trypethelium virens</name>
    <dbReference type="NCBI Taxonomy" id="1048519"/>
    <lineage>
        <taxon>Eukaryota</taxon>
        <taxon>Fungi</taxon>
        <taxon>Dikarya</taxon>
        <taxon>Ascomycota</taxon>
        <taxon>Pezizomycotina</taxon>
        <taxon>Dothideomycetes</taxon>
        <taxon>Dothideomycetes incertae sedis</taxon>
        <taxon>Trypetheliales</taxon>
        <taxon>Trypetheliaceae</taxon>
        <taxon>Viridothelium</taxon>
    </lineage>
</organism>
<dbReference type="AlphaFoldDB" id="A0A6A6HLM3"/>
<reference evidence="2" key="1">
    <citation type="journal article" date="2020" name="Stud. Mycol.">
        <title>101 Dothideomycetes genomes: a test case for predicting lifestyles and emergence of pathogens.</title>
        <authorList>
            <person name="Haridas S."/>
            <person name="Albert R."/>
            <person name="Binder M."/>
            <person name="Bloem J."/>
            <person name="Labutti K."/>
            <person name="Salamov A."/>
            <person name="Andreopoulos B."/>
            <person name="Baker S."/>
            <person name="Barry K."/>
            <person name="Bills G."/>
            <person name="Bluhm B."/>
            <person name="Cannon C."/>
            <person name="Castanera R."/>
            <person name="Culley D."/>
            <person name="Daum C."/>
            <person name="Ezra D."/>
            <person name="Gonzalez J."/>
            <person name="Henrissat B."/>
            <person name="Kuo A."/>
            <person name="Liang C."/>
            <person name="Lipzen A."/>
            <person name="Lutzoni F."/>
            <person name="Magnuson J."/>
            <person name="Mondo S."/>
            <person name="Nolan M."/>
            <person name="Ohm R."/>
            <person name="Pangilinan J."/>
            <person name="Park H.-J."/>
            <person name="Ramirez L."/>
            <person name="Alfaro M."/>
            <person name="Sun H."/>
            <person name="Tritt A."/>
            <person name="Yoshinaga Y."/>
            <person name="Zwiers L.-H."/>
            <person name="Turgeon B."/>
            <person name="Goodwin S."/>
            <person name="Spatafora J."/>
            <person name="Crous P."/>
            <person name="Grigoriev I."/>
        </authorList>
    </citation>
    <scope>NUCLEOTIDE SEQUENCE</scope>
    <source>
        <strain evidence="2">Tuck. ex Michener</strain>
    </source>
</reference>
<dbReference type="Gene3D" id="3.90.180.10">
    <property type="entry name" value="Medium-chain alcohol dehydrogenases, catalytic domain"/>
    <property type="match status" value="1"/>
</dbReference>
<proteinExistence type="predicted"/>
<dbReference type="PANTHER" id="PTHR45033">
    <property type="match status" value="1"/>
</dbReference>
<protein>
    <submittedName>
        <fullName evidence="2">Alcohol dehydrogenase</fullName>
    </submittedName>
</protein>
<dbReference type="GO" id="GO:0016491">
    <property type="term" value="F:oxidoreductase activity"/>
    <property type="evidence" value="ECO:0007669"/>
    <property type="project" value="InterPro"/>
</dbReference>
<dbReference type="InterPro" id="IPR020843">
    <property type="entry name" value="ER"/>
</dbReference>
<dbReference type="InterPro" id="IPR052711">
    <property type="entry name" value="Zinc_ADH-like"/>
</dbReference>
<gene>
    <name evidence="2" type="ORF">EV356DRAFT_460239</name>
</gene>
<dbReference type="CDD" id="cd08276">
    <property type="entry name" value="MDR7"/>
    <property type="match status" value="1"/>
</dbReference>
<dbReference type="InterPro" id="IPR036291">
    <property type="entry name" value="NAD(P)-bd_dom_sf"/>
</dbReference>
<dbReference type="Proteomes" id="UP000800092">
    <property type="component" value="Unassembled WGS sequence"/>
</dbReference>
<evidence type="ECO:0000259" key="1">
    <source>
        <dbReference type="SMART" id="SM00829"/>
    </source>
</evidence>
<dbReference type="EMBL" id="ML991774">
    <property type="protein sequence ID" value="KAF2238927.1"/>
    <property type="molecule type" value="Genomic_DNA"/>
</dbReference>
<dbReference type="InterPro" id="IPR011032">
    <property type="entry name" value="GroES-like_sf"/>
</dbReference>
<feature type="domain" description="Enoyl reductase (ER)" evidence="1">
    <location>
        <begin position="16"/>
        <end position="346"/>
    </location>
</feature>
<dbReference type="Pfam" id="PF00107">
    <property type="entry name" value="ADH_zinc_N"/>
    <property type="match status" value="1"/>
</dbReference>
<name>A0A6A6HLM3_VIRVR</name>
<dbReference type="SUPFAM" id="SSF50129">
    <property type="entry name" value="GroES-like"/>
    <property type="match status" value="1"/>
</dbReference>
<keyword evidence="3" id="KW-1185">Reference proteome</keyword>
<accession>A0A6A6HLM3</accession>
<dbReference type="SMART" id="SM00829">
    <property type="entry name" value="PKS_ER"/>
    <property type="match status" value="1"/>
</dbReference>
<evidence type="ECO:0000313" key="2">
    <source>
        <dbReference type="EMBL" id="KAF2238927.1"/>
    </source>
</evidence>
<dbReference type="SUPFAM" id="SSF51735">
    <property type="entry name" value="NAD(P)-binding Rossmann-fold domains"/>
    <property type="match status" value="1"/>
</dbReference>
<dbReference type="Gene3D" id="3.40.50.720">
    <property type="entry name" value="NAD(P)-binding Rossmann-like Domain"/>
    <property type="match status" value="1"/>
</dbReference>
<dbReference type="OrthoDB" id="9930022at2759"/>
<dbReference type="Pfam" id="PF08240">
    <property type="entry name" value="ADH_N"/>
    <property type="match status" value="1"/>
</dbReference>
<dbReference type="PANTHER" id="PTHR45033:SF2">
    <property type="entry name" value="ZINC-TYPE ALCOHOL DEHYDROGENASE-LIKE PROTEIN C1773.06C"/>
    <property type="match status" value="1"/>
</dbReference>
<dbReference type="InterPro" id="IPR013149">
    <property type="entry name" value="ADH-like_C"/>
</dbReference>
<dbReference type="InterPro" id="IPR013154">
    <property type="entry name" value="ADH-like_N"/>
</dbReference>